<dbReference type="STRING" id="1642818.AWE51_01185"/>
<dbReference type="EMBL" id="LQRT01000002">
    <property type="protein sequence ID" value="KZS42086.1"/>
    <property type="molecule type" value="Genomic_DNA"/>
</dbReference>
<evidence type="ECO:0000313" key="2">
    <source>
        <dbReference type="Proteomes" id="UP000076715"/>
    </source>
</evidence>
<evidence type="ECO:0000313" key="1">
    <source>
        <dbReference type="EMBL" id="KZS42086.1"/>
    </source>
</evidence>
<dbReference type="Proteomes" id="UP000076715">
    <property type="component" value="Unassembled WGS sequence"/>
</dbReference>
<dbReference type="AlphaFoldDB" id="A0A163C676"/>
<dbReference type="RefSeq" id="WP_066309149.1">
    <property type="nucleotide sequence ID" value="NZ_LQRT01000002.1"/>
</dbReference>
<keyword evidence="2" id="KW-1185">Reference proteome</keyword>
<name>A0A163C676_9FLAO</name>
<protein>
    <recommendedName>
        <fullName evidence="3">GNAT family N-acetyltransferase</fullName>
    </recommendedName>
</protein>
<reference evidence="1 2" key="1">
    <citation type="submission" date="2016-01" db="EMBL/GenBank/DDBJ databases">
        <title>The draft genome sequence of Aquimarina sp. RZW4-3-2.</title>
        <authorList>
            <person name="Wang Y."/>
        </authorList>
    </citation>
    <scope>NUCLEOTIDE SEQUENCE [LARGE SCALE GENOMIC DNA]</scope>
    <source>
        <strain evidence="1 2">RZW4-3-2</strain>
    </source>
</reference>
<sequence>MAKNLEVIALTKKMLRDGIEKNTYWKDGLAPLPKSKALWLVANTRIEDDDYCGVLGYEDEKMISFIFMFPDFLKAKDKNQDKEYTKVYWMISWWVHSSYKDTVFGTYIYNEAVNLTGKRVLIKSYAENVNAFYEKQPFTVITSRLRHTIFFSVDASMLIGRFRFLKSFRFVLNKVDAFVGSLVKFVNTSKVKKRTASLSYDYVTQIDDETWSFIAPLCVDDLIYKTKEYVNWQINNNQYTQVPVLGKHPYTALQTGISDNIHIHNLKISKDGELIGFLSYIINFNEFNAKYFLVKEEQYYDLCVDALIQNFNAHKATFIFTDDTKLSDNITKRYRTIFTHKVNKKALAHDNTELDFENAYMSNRDGHFY</sequence>
<accession>A0A163C676</accession>
<evidence type="ECO:0008006" key="3">
    <source>
        <dbReference type="Google" id="ProtNLM"/>
    </source>
</evidence>
<dbReference type="OrthoDB" id="1155965at2"/>
<gene>
    <name evidence="1" type="ORF">AWE51_01185</name>
</gene>
<organism evidence="1 2">
    <name type="scientific">Aquimarina aggregata</name>
    <dbReference type="NCBI Taxonomy" id="1642818"/>
    <lineage>
        <taxon>Bacteria</taxon>
        <taxon>Pseudomonadati</taxon>
        <taxon>Bacteroidota</taxon>
        <taxon>Flavobacteriia</taxon>
        <taxon>Flavobacteriales</taxon>
        <taxon>Flavobacteriaceae</taxon>
        <taxon>Aquimarina</taxon>
    </lineage>
</organism>
<proteinExistence type="predicted"/>
<comment type="caution">
    <text evidence="1">The sequence shown here is derived from an EMBL/GenBank/DDBJ whole genome shotgun (WGS) entry which is preliminary data.</text>
</comment>